<dbReference type="InterPro" id="IPR007791">
    <property type="entry name" value="DjlA_N"/>
</dbReference>
<feature type="transmembrane region" description="Helical" evidence="2">
    <location>
        <begin position="6"/>
        <end position="31"/>
    </location>
</feature>
<dbReference type="CDD" id="cd07316">
    <property type="entry name" value="terB_like_DjlA"/>
    <property type="match status" value="1"/>
</dbReference>
<dbReference type="PROSITE" id="PS50076">
    <property type="entry name" value="DNAJ_2"/>
    <property type="match status" value="1"/>
</dbReference>
<protein>
    <submittedName>
        <fullName evidence="4">DnaJ like chaperone protein</fullName>
    </submittedName>
</protein>
<dbReference type="CDD" id="cd06257">
    <property type="entry name" value="DnaJ"/>
    <property type="match status" value="1"/>
</dbReference>
<organism evidence="4 5">
    <name type="scientific">Panacagrimonas perspica</name>
    <dbReference type="NCBI Taxonomy" id="381431"/>
    <lineage>
        <taxon>Bacteria</taxon>
        <taxon>Pseudomonadati</taxon>
        <taxon>Pseudomonadota</taxon>
        <taxon>Gammaproteobacteria</taxon>
        <taxon>Nevskiales</taxon>
        <taxon>Nevskiaceae</taxon>
        <taxon>Panacagrimonas</taxon>
    </lineage>
</organism>
<dbReference type="SUPFAM" id="SSF158682">
    <property type="entry name" value="TerB-like"/>
    <property type="match status" value="1"/>
</dbReference>
<dbReference type="InterPro" id="IPR029024">
    <property type="entry name" value="TerB-like"/>
</dbReference>
<evidence type="ECO:0000256" key="1">
    <source>
        <dbReference type="ARBA" id="ARBA00023186"/>
    </source>
</evidence>
<dbReference type="PRINTS" id="PR00625">
    <property type="entry name" value="JDOMAIN"/>
</dbReference>
<dbReference type="Gene3D" id="1.10.3680.10">
    <property type="entry name" value="TerB-like"/>
    <property type="match status" value="1"/>
</dbReference>
<dbReference type="InterPro" id="IPR001623">
    <property type="entry name" value="DnaJ_domain"/>
</dbReference>
<feature type="domain" description="J" evidence="3">
    <location>
        <begin position="181"/>
        <end position="245"/>
    </location>
</feature>
<dbReference type="Proteomes" id="UP000295341">
    <property type="component" value="Unassembled WGS sequence"/>
</dbReference>
<dbReference type="AlphaFoldDB" id="A0A4S3JYY3"/>
<keyword evidence="2" id="KW-0472">Membrane</keyword>
<dbReference type="OrthoDB" id="9782583at2"/>
<dbReference type="SUPFAM" id="SSF46565">
    <property type="entry name" value="Chaperone J-domain"/>
    <property type="match status" value="1"/>
</dbReference>
<dbReference type="Pfam" id="PF00226">
    <property type="entry name" value="DnaJ"/>
    <property type="match status" value="1"/>
</dbReference>
<dbReference type="Pfam" id="PF05099">
    <property type="entry name" value="TerB"/>
    <property type="match status" value="1"/>
</dbReference>
<reference evidence="4 5" key="1">
    <citation type="submission" date="2019-03" db="EMBL/GenBank/DDBJ databases">
        <title>Genomic Encyclopedia of Type Strains, Phase IV (KMG-IV): sequencing the most valuable type-strain genomes for metagenomic binning, comparative biology and taxonomic classification.</title>
        <authorList>
            <person name="Goeker M."/>
        </authorList>
    </citation>
    <scope>NUCLEOTIDE SEQUENCE [LARGE SCALE GENOMIC DNA]</scope>
    <source>
        <strain evidence="4 5">DSM 26377</strain>
    </source>
</reference>
<dbReference type="EMBL" id="SOBT01000008">
    <property type="protein sequence ID" value="TDU31378.1"/>
    <property type="molecule type" value="Genomic_DNA"/>
</dbReference>
<accession>A0A4S3JYY3</accession>
<dbReference type="SMART" id="SM00271">
    <property type="entry name" value="DnaJ"/>
    <property type="match status" value="1"/>
</dbReference>
<dbReference type="RefSeq" id="WP_133879963.1">
    <property type="nucleotide sequence ID" value="NZ_MWIN01000039.1"/>
</dbReference>
<dbReference type="NCBIfam" id="NF006948">
    <property type="entry name" value="PRK09430.1"/>
    <property type="match status" value="1"/>
</dbReference>
<dbReference type="InterPro" id="IPR036869">
    <property type="entry name" value="J_dom_sf"/>
</dbReference>
<dbReference type="PANTHER" id="PTHR24074">
    <property type="entry name" value="CO-CHAPERONE PROTEIN DJLA"/>
    <property type="match status" value="1"/>
</dbReference>
<evidence type="ECO:0000313" key="5">
    <source>
        <dbReference type="Proteomes" id="UP000295341"/>
    </source>
</evidence>
<name>A0A4S3JYY3_9GAMM</name>
<keyword evidence="2" id="KW-0812">Transmembrane</keyword>
<evidence type="ECO:0000313" key="4">
    <source>
        <dbReference type="EMBL" id="TDU31378.1"/>
    </source>
</evidence>
<proteinExistence type="predicted"/>
<evidence type="ECO:0000256" key="2">
    <source>
        <dbReference type="SAM" id="Phobius"/>
    </source>
</evidence>
<sequence>MNIFVWLGAIIGSIAGGWSGLFWGALIGYGLGLLLRKTLARAVQTRFLDSTFAVMGAVCKADGHVSEDEIRVAEALFARLHLSAEGRATARAAFNRGKGPNFDLDAEVSTFAKACRGQRPLVEMFLQVQLAALAADGKVSPEEHRLFLSIARGLGLPEAELQRLEANLRIHNNSSQHKLDDAYAVMGVDTQVSDVDLKKAYRRLMSEHHPDKLAARGMPDSMREMAEERTRDITAAYDLIKAARGLA</sequence>
<gene>
    <name evidence="4" type="ORF">DFR24_0746</name>
</gene>
<comment type="caution">
    <text evidence="4">The sequence shown here is derived from an EMBL/GenBank/DDBJ whole genome shotgun (WGS) entry which is preliminary data.</text>
</comment>
<keyword evidence="5" id="KW-1185">Reference proteome</keyword>
<dbReference type="InterPro" id="IPR050817">
    <property type="entry name" value="DjlA_DnaK_co-chaperone"/>
</dbReference>
<dbReference type="Gene3D" id="1.10.287.110">
    <property type="entry name" value="DnaJ domain"/>
    <property type="match status" value="1"/>
</dbReference>
<keyword evidence="1" id="KW-0143">Chaperone</keyword>
<evidence type="ECO:0000259" key="3">
    <source>
        <dbReference type="PROSITE" id="PS50076"/>
    </source>
</evidence>
<keyword evidence="2" id="KW-1133">Transmembrane helix</keyword>